<dbReference type="PANTHER" id="PTHR34069:SF2">
    <property type="entry name" value="BETA-KETOACYL-[ACYL-CARRIER-PROTEIN] SYNTHASE III"/>
    <property type="match status" value="1"/>
</dbReference>
<organism evidence="5 6">
    <name type="scientific">Sporolactobacillus nakayamae</name>
    <dbReference type="NCBI Taxonomy" id="269670"/>
    <lineage>
        <taxon>Bacteria</taxon>
        <taxon>Bacillati</taxon>
        <taxon>Bacillota</taxon>
        <taxon>Bacilli</taxon>
        <taxon>Bacillales</taxon>
        <taxon>Sporolactobacillaceae</taxon>
        <taxon>Sporolactobacillus</taxon>
    </lineage>
</organism>
<reference evidence="6" key="1">
    <citation type="submission" date="2016-10" db="EMBL/GenBank/DDBJ databases">
        <authorList>
            <person name="Varghese N."/>
            <person name="Submissions S."/>
        </authorList>
    </citation>
    <scope>NUCLEOTIDE SEQUENCE [LARGE SCALE GENOMIC DNA]</scope>
    <source>
        <strain evidence="6">ATCC 700379</strain>
    </source>
</reference>
<proteinExistence type="predicted"/>
<dbReference type="OrthoDB" id="1704808at2"/>
<dbReference type="GO" id="GO:0004315">
    <property type="term" value="F:3-oxoacyl-[acyl-carrier-protein] synthase activity"/>
    <property type="evidence" value="ECO:0007669"/>
    <property type="project" value="InterPro"/>
</dbReference>
<dbReference type="InterPro" id="IPR016039">
    <property type="entry name" value="Thiolase-like"/>
</dbReference>
<keyword evidence="6" id="KW-1185">Reference proteome</keyword>
<dbReference type="EMBL" id="FOOY01000024">
    <property type="protein sequence ID" value="SFG84288.1"/>
    <property type="molecule type" value="Genomic_DNA"/>
</dbReference>
<dbReference type="Pfam" id="PF08541">
    <property type="entry name" value="ACP_syn_III_C"/>
    <property type="match status" value="1"/>
</dbReference>
<evidence type="ECO:0000256" key="2">
    <source>
        <dbReference type="ARBA" id="ARBA00023315"/>
    </source>
</evidence>
<evidence type="ECO:0000313" key="5">
    <source>
        <dbReference type="EMBL" id="SFG84288.1"/>
    </source>
</evidence>
<name>A0A1I2V4L8_9BACL</name>
<dbReference type="Pfam" id="PF08545">
    <property type="entry name" value="ACP_syn_III"/>
    <property type="match status" value="1"/>
</dbReference>
<dbReference type="AlphaFoldDB" id="A0A1I2V4L8"/>
<dbReference type="RefSeq" id="WP_093674286.1">
    <property type="nucleotide sequence ID" value="NZ_FOOY01000024.1"/>
</dbReference>
<dbReference type="PANTHER" id="PTHR34069">
    <property type="entry name" value="3-OXOACYL-[ACYL-CARRIER-PROTEIN] SYNTHASE 3"/>
    <property type="match status" value="1"/>
</dbReference>
<gene>
    <name evidence="5" type="ORF">SAMN02982927_02962</name>
</gene>
<keyword evidence="1" id="KW-0808">Transferase</keyword>
<keyword evidence="2" id="KW-0012">Acyltransferase</keyword>
<evidence type="ECO:0000313" key="6">
    <source>
        <dbReference type="Proteomes" id="UP000198752"/>
    </source>
</evidence>
<dbReference type="InterPro" id="IPR013751">
    <property type="entry name" value="ACP_syn_III_N"/>
</dbReference>
<dbReference type="Proteomes" id="UP000198752">
    <property type="component" value="Unassembled WGS sequence"/>
</dbReference>
<evidence type="ECO:0000256" key="1">
    <source>
        <dbReference type="ARBA" id="ARBA00022679"/>
    </source>
</evidence>
<sequence>MINVNVLGIDVYHGKKIVSNDTYINHFKEKGKDYTHFFEDVIGMDKRYLIDSQTENSLTMAIAAAKKVLNKAGIRGTDLDMIVLSSFFPEFTVPPSSIKLHQAIGAKPECVCLDLNGNCAGMILSLDNVTKYMSVTKNVNRALIVGSDYINSVVNPDNELCYGHFGDAACAIILEKTKEDRGLLGAKCRINSLEHNNILFPGCGVSKLHDTARNEWLLDWKPFENVSLDSAAQNMRDLLQENHLTPGDVSMFCFSQYAYANVVDLRELLGIDESRSLFIGSEYGYTGASSPFIAFYEALRQGSVKRGDYVMFWTIGAGSQNIAVLLRY</sequence>
<dbReference type="GO" id="GO:0006633">
    <property type="term" value="P:fatty acid biosynthetic process"/>
    <property type="evidence" value="ECO:0007669"/>
    <property type="project" value="InterPro"/>
</dbReference>
<dbReference type="Gene3D" id="3.40.47.10">
    <property type="match status" value="1"/>
</dbReference>
<accession>A0A1I2V4L8</accession>
<dbReference type="STRING" id="269670.SAMN02982927_02962"/>
<feature type="domain" description="Beta-ketoacyl-[acyl-carrier-protein] synthase III N-terminal" evidence="4">
    <location>
        <begin position="113"/>
        <end position="189"/>
    </location>
</feature>
<protein>
    <submittedName>
        <fullName evidence="5">3-oxoacyl-[acyl-carrier-protein] synthase-3</fullName>
    </submittedName>
</protein>
<evidence type="ECO:0000259" key="3">
    <source>
        <dbReference type="Pfam" id="PF08541"/>
    </source>
</evidence>
<dbReference type="SUPFAM" id="SSF53901">
    <property type="entry name" value="Thiolase-like"/>
    <property type="match status" value="1"/>
</dbReference>
<evidence type="ECO:0000259" key="4">
    <source>
        <dbReference type="Pfam" id="PF08545"/>
    </source>
</evidence>
<feature type="domain" description="Beta-ketoacyl-[acyl-carrier-protein] synthase III C-terminal" evidence="3">
    <location>
        <begin position="239"/>
        <end position="328"/>
    </location>
</feature>
<dbReference type="InterPro" id="IPR013747">
    <property type="entry name" value="ACP_syn_III_C"/>
</dbReference>
<dbReference type="GO" id="GO:0044550">
    <property type="term" value="P:secondary metabolite biosynthetic process"/>
    <property type="evidence" value="ECO:0007669"/>
    <property type="project" value="TreeGrafter"/>
</dbReference>